<dbReference type="EMBL" id="JARXVQ010000001">
    <property type="protein sequence ID" value="MDH6181334.1"/>
    <property type="molecule type" value="Genomic_DNA"/>
</dbReference>
<dbReference type="Gene3D" id="3.40.50.1010">
    <property type="entry name" value="5'-nuclease"/>
    <property type="match status" value="1"/>
</dbReference>
<evidence type="ECO:0000313" key="3">
    <source>
        <dbReference type="EMBL" id="MDH6181334.1"/>
    </source>
</evidence>
<dbReference type="Proteomes" id="UP001160142">
    <property type="component" value="Unassembled WGS sequence"/>
</dbReference>
<dbReference type="RefSeq" id="WP_322133651.1">
    <property type="nucleotide sequence ID" value="NZ_CP085036.1"/>
</dbReference>
<organism evidence="3 4">
    <name type="scientific">Antiquaquibacter oligotrophicus</name>
    <dbReference type="NCBI Taxonomy" id="2880260"/>
    <lineage>
        <taxon>Bacteria</taxon>
        <taxon>Bacillati</taxon>
        <taxon>Actinomycetota</taxon>
        <taxon>Actinomycetes</taxon>
        <taxon>Micrococcales</taxon>
        <taxon>Microbacteriaceae</taxon>
        <taxon>Antiquaquibacter</taxon>
    </lineage>
</organism>
<dbReference type="Pfam" id="PF01936">
    <property type="entry name" value="NYN"/>
    <property type="match status" value="1"/>
</dbReference>
<evidence type="ECO:0000259" key="2">
    <source>
        <dbReference type="PROSITE" id="PS51644"/>
    </source>
</evidence>
<reference evidence="3 4" key="1">
    <citation type="submission" date="2023-04" db="EMBL/GenBank/DDBJ databases">
        <title>Genome Encyclopedia of Bacteria and Archaea VI: Functional Genomics of Type Strains.</title>
        <authorList>
            <person name="Whitman W."/>
        </authorList>
    </citation>
    <scope>NUCLEOTIDE SEQUENCE [LARGE SCALE GENOMIC DNA]</scope>
    <source>
        <strain evidence="3 4">SG_E_30_P1</strain>
    </source>
</reference>
<dbReference type="InterPro" id="IPR025605">
    <property type="entry name" value="OST-HTH/LOTUS_dom"/>
</dbReference>
<feature type="region of interest" description="Disordered" evidence="1">
    <location>
        <begin position="205"/>
        <end position="229"/>
    </location>
</feature>
<comment type="caution">
    <text evidence="3">The sequence shown here is derived from an EMBL/GenBank/DDBJ whole genome shotgun (WGS) entry which is preliminary data.</text>
</comment>
<proteinExistence type="predicted"/>
<dbReference type="PANTHER" id="PTHR35811:SF1">
    <property type="entry name" value="HTH OST-TYPE DOMAIN-CONTAINING PROTEIN"/>
    <property type="match status" value="1"/>
</dbReference>
<dbReference type="Gene3D" id="3.30.420.610">
    <property type="entry name" value="LOTUS domain-like"/>
    <property type="match status" value="1"/>
</dbReference>
<evidence type="ECO:0000313" key="4">
    <source>
        <dbReference type="Proteomes" id="UP001160142"/>
    </source>
</evidence>
<dbReference type="PROSITE" id="PS51644">
    <property type="entry name" value="HTH_OST"/>
    <property type="match status" value="1"/>
</dbReference>
<dbReference type="PANTHER" id="PTHR35811">
    <property type="entry name" value="SLR1870 PROTEIN"/>
    <property type="match status" value="1"/>
</dbReference>
<dbReference type="InterPro" id="IPR021139">
    <property type="entry name" value="NYN"/>
</dbReference>
<evidence type="ECO:0000256" key="1">
    <source>
        <dbReference type="SAM" id="MobiDB-lite"/>
    </source>
</evidence>
<dbReference type="InterPro" id="IPR041966">
    <property type="entry name" value="LOTUS-like"/>
</dbReference>
<feature type="domain" description="HTH OST-type" evidence="2">
    <location>
        <begin position="230"/>
        <end position="305"/>
    </location>
</feature>
<keyword evidence="4" id="KW-1185">Reference proteome</keyword>
<sequence length="305" mass="32923">MAEQLDPRVAVYIDFDNIVISQYDHIHGRGSFSKDKARNGAGKAAEKLQQATVDIGEVLDFASSFGAVAISRAYADWAAPANTRYQKQLIDRAVDLVQLFNTAGTKNGADIRLAIDVVEDLFRLEDISHVVIVAGDSDYIPLAQRVRRMGRVVVGVGVTGSTSAAFKSACDEFSFYEDLVEDPAPPVDVPVEKAVAAAPIADAPQPEVAKAPTRRRASAPVTTAAPPPDPQHAAAELLVRALRVAQRADTVDGWVNASSAKQQMKRLDAGFGEKKLGFKSFTDFVRSVDAVETKEDGSLRFVRLK</sequence>
<protein>
    <submittedName>
        <fullName evidence="3">Uncharacterized LabA/DUF88 family protein</fullName>
    </submittedName>
</protein>
<dbReference type="CDD" id="cd10146">
    <property type="entry name" value="LabA_like_C"/>
    <property type="match status" value="1"/>
</dbReference>
<dbReference type="Pfam" id="PF12872">
    <property type="entry name" value="OST-HTH"/>
    <property type="match status" value="1"/>
</dbReference>
<accession>A0ABT6KMU7</accession>
<name>A0ABT6KMU7_9MICO</name>
<gene>
    <name evidence="3" type="ORF">M2152_001516</name>
</gene>
<dbReference type="CDD" id="cd11297">
    <property type="entry name" value="PIN_LabA-like_N_1"/>
    <property type="match status" value="1"/>
</dbReference>